<dbReference type="SUPFAM" id="SSF49401">
    <property type="entry name" value="Bacterial adhesins"/>
    <property type="match status" value="1"/>
</dbReference>
<reference evidence="5" key="2">
    <citation type="submission" date="2019-08" db="EMBL/GenBank/DDBJ databases">
        <authorList>
            <consortium name="NCBI Pathogen Detection Project"/>
        </authorList>
    </citation>
    <scope>NUCLEOTIDE SEQUENCE</scope>
    <source>
        <strain evidence="13">2011-60-173-1</strain>
        <strain evidence="4">SSI_AA329</strain>
        <strain evidence="5">SSI_AA382</strain>
        <strain evidence="8">SSI_AA413</strain>
        <strain evidence="7">SSI_AA577</strain>
        <strain evidence="6">SSI_AA580</strain>
        <strain evidence="10">SSI_AA810</strain>
        <strain evidence="9">SSI_AA818</strain>
        <strain evidence="12">SSI_AA868</strain>
        <strain evidence="11">SSI_AA883</strain>
    </source>
</reference>
<dbReference type="EMBL" id="DAANYP010000021">
    <property type="protein sequence ID" value="HAD1989657.1"/>
    <property type="molecule type" value="Genomic_DNA"/>
</dbReference>
<evidence type="ECO:0000313" key="5">
    <source>
        <dbReference type="EMBL" id="HAD0659121.1"/>
    </source>
</evidence>
<dbReference type="NCBIfam" id="NF011767">
    <property type="entry name" value="PRK15221.1"/>
    <property type="match status" value="1"/>
</dbReference>
<dbReference type="EMBL" id="DAAOCG010000007">
    <property type="protein sequence ID" value="HAD2446428.1"/>
    <property type="molecule type" value="Genomic_DNA"/>
</dbReference>
<dbReference type="EMBL" id="DAANPK010000007">
    <property type="protein sequence ID" value="HAD0713987.1"/>
    <property type="molecule type" value="Genomic_DNA"/>
</dbReference>
<evidence type="ECO:0000313" key="9">
    <source>
        <dbReference type="EMBL" id="HAD1819064.1"/>
    </source>
</evidence>
<evidence type="ECO:0000313" key="8">
    <source>
        <dbReference type="EMBL" id="HAD1086958.1"/>
    </source>
</evidence>
<dbReference type="EMBL" id="DAANPN010000007">
    <property type="protein sequence ID" value="HAD0718819.1"/>
    <property type="molecule type" value="Genomic_DNA"/>
</dbReference>
<dbReference type="EMBL" id="DAANRH010000025">
    <property type="protein sequence ID" value="HAD1086958.1"/>
    <property type="molecule type" value="Genomic_DNA"/>
</dbReference>
<evidence type="ECO:0000313" key="12">
    <source>
        <dbReference type="EMBL" id="HAD2446428.1"/>
    </source>
</evidence>
<evidence type="ECO:0000313" key="13">
    <source>
        <dbReference type="EMBL" id="HAE7202343.1"/>
    </source>
</evidence>
<evidence type="ECO:0000313" key="6">
    <source>
        <dbReference type="EMBL" id="HAD0713987.1"/>
    </source>
</evidence>
<evidence type="ECO:0000256" key="1">
    <source>
        <dbReference type="ARBA" id="ARBA00022729"/>
    </source>
</evidence>
<feature type="signal peptide" evidence="2">
    <location>
        <begin position="1"/>
        <end position="37"/>
    </location>
</feature>
<dbReference type="AlphaFoldDB" id="A0A708RAK4"/>
<dbReference type="InterPro" id="IPR008966">
    <property type="entry name" value="Adhesion_dom_sf"/>
</dbReference>
<keyword evidence="1 2" id="KW-0732">Signal</keyword>
<gene>
    <name evidence="9" type="ORF">G0072_07190</name>
    <name evidence="12" type="ORF">G0111_13375</name>
    <name evidence="10" type="ORF">G0124_22940</name>
    <name evidence="11" type="ORF">G0148_15105</name>
    <name evidence="4" type="ORF">G0N61_11255</name>
    <name evidence="5" type="ORF">G0N89_17145</name>
    <name evidence="8" type="ORF">G0O20_19985</name>
    <name evidence="7" type="ORF">G0O77_14425</name>
    <name evidence="6" type="ORF">G0O80_13330</name>
    <name evidence="13" type="ORF">G4O59_004034</name>
</gene>
<proteinExistence type="predicted"/>
<dbReference type="EMBL" id="DAASVP010000029">
    <property type="protein sequence ID" value="HAE7202343.1"/>
    <property type="molecule type" value="Genomic_DNA"/>
</dbReference>
<evidence type="ECO:0000256" key="2">
    <source>
        <dbReference type="SAM" id="SignalP"/>
    </source>
</evidence>
<evidence type="ECO:0000313" key="4">
    <source>
        <dbReference type="EMBL" id="HAD0463953.1"/>
    </source>
</evidence>
<evidence type="ECO:0000313" key="10">
    <source>
        <dbReference type="EMBL" id="HAD1989657.1"/>
    </source>
</evidence>
<comment type="caution">
    <text evidence="5">The sequence shown here is derived from an EMBL/GenBank/DDBJ whole genome shotgun (WGS) entry which is preliminary data.</text>
</comment>
<feature type="chain" id="PRO_5033575533" evidence="2">
    <location>
        <begin position="38"/>
        <end position="181"/>
    </location>
</feature>
<dbReference type="EMBL" id="DAANNV010000009">
    <property type="protein sequence ID" value="HAD0659121.1"/>
    <property type="molecule type" value="Genomic_DNA"/>
</dbReference>
<reference evidence="5" key="1">
    <citation type="journal article" date="2018" name="Genome Biol.">
        <title>SKESA: strategic k-mer extension for scrupulous assemblies.</title>
        <authorList>
            <person name="Souvorov A."/>
            <person name="Agarwala R."/>
            <person name="Lipman D.J."/>
        </authorList>
    </citation>
    <scope>NUCLEOTIDE SEQUENCE</scope>
    <source>
        <strain evidence="13">2011-60-173-1</strain>
        <strain evidence="4">SSI_AA329</strain>
        <strain evidence="5">SSI_AA382</strain>
        <strain evidence="8">SSI_AA413</strain>
        <strain evidence="7">SSI_AA577</strain>
        <strain evidence="6">SSI_AA580</strain>
        <strain evidence="10">SSI_AA810</strain>
        <strain evidence="9">SSI_AA818</strain>
        <strain evidence="12">SSI_AA868</strain>
        <strain evidence="11">SSI_AA883</strain>
    </source>
</reference>
<evidence type="ECO:0000313" key="11">
    <source>
        <dbReference type="EMBL" id="HAD2082922.1"/>
    </source>
</evidence>
<dbReference type="InterPro" id="IPR018569">
    <property type="entry name" value="Saf-pilin_pilus_formation"/>
</dbReference>
<evidence type="ECO:0000313" key="7">
    <source>
        <dbReference type="EMBL" id="HAD0718819.1"/>
    </source>
</evidence>
<dbReference type="EMBL" id="DAANZJ010000008">
    <property type="protein sequence ID" value="HAD2082922.1"/>
    <property type="molecule type" value="Genomic_DNA"/>
</dbReference>
<protein>
    <submittedName>
        <fullName evidence="5">Pilus assembly protein</fullName>
    </submittedName>
</protein>
<dbReference type="CDD" id="cd18775">
    <property type="entry name" value="SafA-like"/>
    <property type="match status" value="1"/>
</dbReference>
<evidence type="ECO:0000259" key="3">
    <source>
        <dbReference type="Pfam" id="PF09460"/>
    </source>
</evidence>
<sequence length="181" mass="19475">MCWIILIWFKKGGYSNEKHKKLIIASALSMMAASCYAGSFLPNSEQQKSVDIVFSSPQDLTVSLIPVSGLKAGKNAPSAKIAKLVVNSTTLKEFGVRGISNNVVDSTGTVWRVAGKNTGKEIGVGLSSDSLRRSDSTEKWNGVNWMTFNSNDTLDIVLTGPAQNVTADTYPITLDVVGYQP</sequence>
<dbReference type="EMBL" id="DAANWY010000005">
    <property type="protein sequence ID" value="HAD1819064.1"/>
    <property type="molecule type" value="Genomic_DNA"/>
</dbReference>
<dbReference type="Gene3D" id="2.60.40.1570">
    <property type="entry name" value="Dr adhesin"/>
    <property type="match status" value="1"/>
</dbReference>
<dbReference type="EMBL" id="DAANME010000006">
    <property type="protein sequence ID" value="HAD0463953.1"/>
    <property type="molecule type" value="Genomic_DNA"/>
</dbReference>
<accession>A0A708RAK4</accession>
<dbReference type="InterPro" id="IPR037028">
    <property type="entry name" value="Dr_adhesin_sf"/>
</dbReference>
<feature type="domain" description="Saf-pilin pilus formation protein" evidence="3">
    <location>
        <begin position="38"/>
        <end position="181"/>
    </location>
</feature>
<name>A0A708RAK4_SALTM</name>
<organism evidence="5">
    <name type="scientific">Salmonella typhimurium</name>
    <dbReference type="NCBI Taxonomy" id="90371"/>
    <lineage>
        <taxon>Bacteria</taxon>
        <taxon>Pseudomonadati</taxon>
        <taxon>Pseudomonadota</taxon>
        <taxon>Gammaproteobacteria</taxon>
        <taxon>Enterobacterales</taxon>
        <taxon>Enterobacteriaceae</taxon>
        <taxon>Salmonella</taxon>
    </lineage>
</organism>
<dbReference type="Pfam" id="PF09460">
    <property type="entry name" value="Saf-Nte_pilin"/>
    <property type="match status" value="1"/>
</dbReference>